<feature type="transmembrane region" description="Helical" evidence="7">
    <location>
        <begin position="46"/>
        <end position="65"/>
    </location>
</feature>
<sequence length="332" mass="38449">MANTRKIEWIDRAKGLGIILVVLGHVIRGLNNAELFNGAIFINTDYIIYTFHMPLFFFLSGIFFLKSLQKRGLRVFLKDKFSLLFYLYMLWSVIQFIVQLSLDRYTNGNTNIADILDVFVLPKGQMWFLYVLLLIFSISAFLYHYVQPKWHNYLLASLIIVGIFLRVYDIDFWYVAQKFGYNFLFFQLGILYALHGKQMLQKLTIKWSLALMVVSLFAFSAVVLFNINNQRLNYDNQIIPAILGVLAVIFIVVLLTLKSFSYLGKYSLEIYLAHILFASGTRIVLDKFFGVSNLGIHLVFGLSVGLIAPLVLIEITKRFKLLKFLFKNPLTH</sequence>
<dbReference type="PANTHER" id="PTHR40074">
    <property type="entry name" value="O-ACETYLTRANSFERASE WECH"/>
    <property type="match status" value="1"/>
</dbReference>
<evidence type="ECO:0000313" key="9">
    <source>
        <dbReference type="EMBL" id="MBO3115225.1"/>
    </source>
</evidence>
<evidence type="ECO:0000256" key="7">
    <source>
        <dbReference type="SAM" id="Phobius"/>
    </source>
</evidence>
<dbReference type="RefSeq" id="WP_208152000.1">
    <property type="nucleotide sequence ID" value="NZ_JAGEVF010000001.1"/>
</dbReference>
<feature type="transmembrane region" description="Helical" evidence="7">
    <location>
        <begin position="237"/>
        <end position="256"/>
    </location>
</feature>
<gene>
    <name evidence="9" type="ORF">J4050_00605</name>
</gene>
<keyword evidence="6 7" id="KW-0472">Membrane</keyword>
<accession>A0ABS3T0E8</accession>
<keyword evidence="5 7" id="KW-1133">Transmembrane helix</keyword>
<reference evidence="9 10" key="1">
    <citation type="submission" date="2021-03" db="EMBL/GenBank/DDBJ databases">
        <title>Winogradskyella sp. nov., isolated from costal sediment.</title>
        <authorList>
            <person name="Gao C."/>
        </authorList>
    </citation>
    <scope>NUCLEOTIDE SEQUENCE [LARGE SCALE GENOMIC DNA]</scope>
    <source>
        <strain evidence="9 10">DF17</strain>
    </source>
</reference>
<feature type="transmembrane region" description="Helical" evidence="7">
    <location>
        <begin position="85"/>
        <end position="102"/>
    </location>
</feature>
<keyword evidence="9" id="KW-0808">Transferase</keyword>
<organism evidence="9 10">
    <name type="scientific">Winogradskyella pelagia</name>
    <dbReference type="NCBI Taxonomy" id="2819984"/>
    <lineage>
        <taxon>Bacteria</taxon>
        <taxon>Pseudomonadati</taxon>
        <taxon>Bacteroidota</taxon>
        <taxon>Flavobacteriia</taxon>
        <taxon>Flavobacteriales</taxon>
        <taxon>Flavobacteriaceae</taxon>
        <taxon>Winogradskyella</taxon>
    </lineage>
</organism>
<dbReference type="PANTHER" id="PTHR40074:SF2">
    <property type="entry name" value="O-ACETYLTRANSFERASE WECH"/>
    <property type="match status" value="1"/>
</dbReference>
<dbReference type="Pfam" id="PF01757">
    <property type="entry name" value="Acyl_transf_3"/>
    <property type="match status" value="1"/>
</dbReference>
<keyword evidence="4 7" id="KW-0812">Transmembrane</keyword>
<keyword evidence="3" id="KW-1003">Cell membrane</keyword>
<comment type="subcellular location">
    <subcellularLocation>
        <location evidence="1">Cell membrane</location>
        <topology evidence="1">Multi-pass membrane protein</topology>
    </subcellularLocation>
</comment>
<comment type="caution">
    <text evidence="9">The sequence shown here is derived from an EMBL/GenBank/DDBJ whole genome shotgun (WGS) entry which is preliminary data.</text>
</comment>
<dbReference type="Proteomes" id="UP000676776">
    <property type="component" value="Unassembled WGS sequence"/>
</dbReference>
<feature type="transmembrane region" description="Helical" evidence="7">
    <location>
        <begin position="207"/>
        <end position="225"/>
    </location>
</feature>
<dbReference type="GO" id="GO:0016746">
    <property type="term" value="F:acyltransferase activity"/>
    <property type="evidence" value="ECO:0007669"/>
    <property type="project" value="UniProtKB-KW"/>
</dbReference>
<feature type="transmembrane region" description="Helical" evidence="7">
    <location>
        <begin position="291"/>
        <end position="313"/>
    </location>
</feature>
<keyword evidence="10" id="KW-1185">Reference proteome</keyword>
<keyword evidence="9" id="KW-0012">Acyltransferase</keyword>
<feature type="transmembrane region" description="Helical" evidence="7">
    <location>
        <begin position="153"/>
        <end position="173"/>
    </location>
</feature>
<feature type="transmembrane region" description="Helical" evidence="7">
    <location>
        <begin position="12"/>
        <end position="30"/>
    </location>
</feature>
<evidence type="ECO:0000256" key="2">
    <source>
        <dbReference type="ARBA" id="ARBA00007400"/>
    </source>
</evidence>
<dbReference type="InterPro" id="IPR002656">
    <property type="entry name" value="Acyl_transf_3_dom"/>
</dbReference>
<protein>
    <submittedName>
        <fullName evidence="9">Acyltransferase</fullName>
    </submittedName>
</protein>
<evidence type="ECO:0000256" key="6">
    <source>
        <dbReference type="ARBA" id="ARBA00023136"/>
    </source>
</evidence>
<evidence type="ECO:0000259" key="8">
    <source>
        <dbReference type="Pfam" id="PF01757"/>
    </source>
</evidence>
<dbReference type="EMBL" id="JAGEVF010000001">
    <property type="protein sequence ID" value="MBO3115225.1"/>
    <property type="molecule type" value="Genomic_DNA"/>
</dbReference>
<evidence type="ECO:0000313" key="10">
    <source>
        <dbReference type="Proteomes" id="UP000676776"/>
    </source>
</evidence>
<comment type="similarity">
    <text evidence="2">Belongs to the acyltransferase 3 family.</text>
</comment>
<evidence type="ECO:0000256" key="5">
    <source>
        <dbReference type="ARBA" id="ARBA00022989"/>
    </source>
</evidence>
<evidence type="ECO:0000256" key="3">
    <source>
        <dbReference type="ARBA" id="ARBA00022475"/>
    </source>
</evidence>
<evidence type="ECO:0000256" key="1">
    <source>
        <dbReference type="ARBA" id="ARBA00004651"/>
    </source>
</evidence>
<evidence type="ECO:0000256" key="4">
    <source>
        <dbReference type="ARBA" id="ARBA00022692"/>
    </source>
</evidence>
<feature type="transmembrane region" description="Helical" evidence="7">
    <location>
        <begin position="127"/>
        <end position="146"/>
    </location>
</feature>
<feature type="domain" description="Acyltransferase 3" evidence="8">
    <location>
        <begin position="8"/>
        <end position="312"/>
    </location>
</feature>
<proteinExistence type="inferred from homology"/>
<name>A0ABS3T0E8_9FLAO</name>